<dbReference type="EMBL" id="CP037968">
    <property type="protein sequence ID" value="QYZ78082.1"/>
    <property type="molecule type" value="Genomic_DNA"/>
</dbReference>
<dbReference type="PROSITE" id="PS00198">
    <property type="entry name" value="4FE4S_FER_1"/>
    <property type="match status" value="1"/>
</dbReference>
<feature type="region of interest" description="Disordered" evidence="1">
    <location>
        <begin position="32"/>
        <end position="54"/>
    </location>
</feature>
<evidence type="ECO:0000313" key="3">
    <source>
        <dbReference type="EMBL" id="QYZ78082.1"/>
    </source>
</evidence>
<dbReference type="AlphaFoldDB" id="A0A8G0ZY04"/>
<dbReference type="InterPro" id="IPR017900">
    <property type="entry name" value="4Fe4S_Fe_S_CS"/>
</dbReference>
<dbReference type="GO" id="GO:0016491">
    <property type="term" value="F:oxidoreductase activity"/>
    <property type="evidence" value="ECO:0007669"/>
    <property type="project" value="UniProtKB-ARBA"/>
</dbReference>
<reference evidence="3" key="1">
    <citation type="journal article" date="2005" name="Int. J. Syst. Evol. Microbiol.">
        <title>Methanofollis formosanus sp. nov., isolated from a fish pond.</title>
        <authorList>
            <person name="Wu S.Y."/>
            <person name="Chen S.C."/>
            <person name="Lai M.C."/>
        </authorList>
    </citation>
    <scope>NUCLEOTIDE SEQUENCE</scope>
    <source>
        <strain evidence="3">ML15</strain>
    </source>
</reference>
<organism evidence="3 4">
    <name type="scientific">Methanofollis formosanus</name>
    <dbReference type="NCBI Taxonomy" id="299308"/>
    <lineage>
        <taxon>Archaea</taxon>
        <taxon>Methanobacteriati</taxon>
        <taxon>Methanobacteriota</taxon>
        <taxon>Stenosarchaea group</taxon>
        <taxon>Methanomicrobia</taxon>
        <taxon>Methanomicrobiales</taxon>
        <taxon>Methanomicrobiaceae</taxon>
        <taxon>Methanofollis</taxon>
    </lineage>
</organism>
<sequence length="324" mass="36221">MTKKRMKGGKMQDFLAELEDDESTILGYEGVFLSGPGSPQRDEFRDPDRPMSPPSGLKERVLFLIRIMPHMRRIRRAQKQSVISLDTNPENPRTIADDDFIRDLELTLTGMGFSEIGYARVCEDEIFKQKGILYTNAIVITAPMDRAKIDTVPSIDGSDTFFASYAMLGEIVNRVADHLRAHGFGAQADPALGGKVSFPNLAENAKIGLRGRHGLLISPQNGPCQRIAAVYTSITNLPVRSENPHLWIREFCMTCGECARHCPGGAIDPGSKRRRPFIDAKKCHPYFEEHHGCGVCIRVCPFHLQGYETIRAMVKERQDSAVME</sequence>
<accession>A0A8G0ZY04</accession>
<feature type="compositionally biased region" description="Basic and acidic residues" evidence="1">
    <location>
        <begin position="40"/>
        <end position="49"/>
    </location>
</feature>
<dbReference type="Pfam" id="PF12838">
    <property type="entry name" value="Fer4_7"/>
    <property type="match status" value="1"/>
</dbReference>
<dbReference type="KEGG" id="mfk:E2N92_00865"/>
<protein>
    <recommendedName>
        <fullName evidence="2">4Fe-4S ferredoxin-type domain-containing protein</fullName>
    </recommendedName>
</protein>
<gene>
    <name evidence="3" type="ORF">E2N92_00865</name>
</gene>
<evidence type="ECO:0000256" key="1">
    <source>
        <dbReference type="SAM" id="MobiDB-lite"/>
    </source>
</evidence>
<dbReference type="PANTHER" id="PTHR42827:SF1">
    <property type="entry name" value="IRON-SULFUR CLUSTER-BINDING PROTEIN"/>
    <property type="match status" value="1"/>
</dbReference>
<keyword evidence="4" id="KW-1185">Reference proteome</keyword>
<reference evidence="3" key="2">
    <citation type="submission" date="2019-03" db="EMBL/GenBank/DDBJ databases">
        <authorList>
            <person name="Chen S.-C."/>
            <person name="Wu S.-Y."/>
            <person name="Lai M.-C."/>
        </authorList>
    </citation>
    <scope>NUCLEOTIDE SEQUENCE</scope>
    <source>
        <strain evidence="3">ML15</strain>
    </source>
</reference>
<dbReference type="PANTHER" id="PTHR42827">
    <property type="entry name" value="IRON-SULFUR CLUSTER-BINDING PROTEIN-RELATED"/>
    <property type="match status" value="1"/>
</dbReference>
<dbReference type="Gene3D" id="3.30.70.20">
    <property type="match status" value="1"/>
</dbReference>
<evidence type="ECO:0000313" key="4">
    <source>
        <dbReference type="Proteomes" id="UP000826709"/>
    </source>
</evidence>
<evidence type="ECO:0000259" key="2">
    <source>
        <dbReference type="PROSITE" id="PS51379"/>
    </source>
</evidence>
<dbReference type="InterPro" id="IPR017896">
    <property type="entry name" value="4Fe4S_Fe-S-bd"/>
</dbReference>
<name>A0A8G0ZY04_9EURY</name>
<dbReference type="Proteomes" id="UP000826709">
    <property type="component" value="Chromosome"/>
</dbReference>
<feature type="domain" description="4Fe-4S ferredoxin-type" evidence="2">
    <location>
        <begin position="243"/>
        <end position="272"/>
    </location>
</feature>
<dbReference type="SUPFAM" id="SSF54862">
    <property type="entry name" value="4Fe-4S ferredoxins"/>
    <property type="match status" value="1"/>
</dbReference>
<dbReference type="PROSITE" id="PS51379">
    <property type="entry name" value="4FE4S_FER_2"/>
    <property type="match status" value="1"/>
</dbReference>
<proteinExistence type="predicted"/>